<dbReference type="InterPro" id="IPR006549">
    <property type="entry name" value="HAD-SF_hydro_IIIA"/>
</dbReference>
<dbReference type="FunFam" id="3.40.50.300:FF:000737">
    <property type="entry name" value="Bifunctional polynucleotide phosphatase/kinase"/>
    <property type="match status" value="1"/>
</dbReference>
<dbReference type="Pfam" id="PF17913">
    <property type="entry name" value="FHA_2"/>
    <property type="match status" value="1"/>
</dbReference>
<dbReference type="SUPFAM" id="SSF49879">
    <property type="entry name" value="SMAD/FHA domain"/>
    <property type="match status" value="1"/>
</dbReference>
<name>A0A6J2KPX8_BOMMA</name>
<dbReference type="CTD" id="11284"/>
<evidence type="ECO:0000259" key="7">
    <source>
        <dbReference type="Pfam" id="PF17913"/>
    </source>
</evidence>
<keyword evidence="3" id="KW-0378">Hydrolase</keyword>
<feature type="region of interest" description="Disordered" evidence="6">
    <location>
        <begin position="103"/>
        <end position="123"/>
    </location>
</feature>
<dbReference type="InterPro" id="IPR027417">
    <property type="entry name" value="P-loop_NTPase"/>
</dbReference>
<evidence type="ECO:0000256" key="4">
    <source>
        <dbReference type="ARBA" id="ARBA00023204"/>
    </source>
</evidence>
<dbReference type="GO" id="GO:0046403">
    <property type="term" value="F:polynucleotide 3'-phosphatase activity"/>
    <property type="evidence" value="ECO:0007669"/>
    <property type="project" value="TreeGrafter"/>
</dbReference>
<dbReference type="NCBIfam" id="TIGR01664">
    <property type="entry name" value="DNA-3'-Pase"/>
    <property type="match status" value="1"/>
</dbReference>
<evidence type="ECO:0000256" key="6">
    <source>
        <dbReference type="SAM" id="MobiDB-lite"/>
    </source>
</evidence>
<evidence type="ECO:0000256" key="1">
    <source>
        <dbReference type="ARBA" id="ARBA00004123"/>
    </source>
</evidence>
<organism evidence="8 9">
    <name type="scientific">Bombyx mandarina</name>
    <name type="common">Wild silk moth</name>
    <name type="synonym">Wild silkworm</name>
    <dbReference type="NCBI Taxonomy" id="7092"/>
    <lineage>
        <taxon>Eukaryota</taxon>
        <taxon>Metazoa</taxon>
        <taxon>Ecdysozoa</taxon>
        <taxon>Arthropoda</taxon>
        <taxon>Hexapoda</taxon>
        <taxon>Insecta</taxon>
        <taxon>Pterygota</taxon>
        <taxon>Neoptera</taxon>
        <taxon>Endopterygota</taxon>
        <taxon>Lepidoptera</taxon>
        <taxon>Glossata</taxon>
        <taxon>Ditrysia</taxon>
        <taxon>Bombycoidea</taxon>
        <taxon>Bombycidae</taxon>
        <taxon>Bombycinae</taxon>
        <taxon>Bombyx</taxon>
    </lineage>
</organism>
<dbReference type="InterPro" id="IPR036412">
    <property type="entry name" value="HAD-like_sf"/>
</dbReference>
<keyword evidence="4" id="KW-0234">DNA repair</keyword>
<sequence length="528" mass="59990">MSRLCFLRCLLDTHAPIKLPHNVQIIVGRNKETKIKDQSCSRQQLSLKADCEKCHVEIKQLGVNASGLDGFALKKDEVYEIGHGSTIEILLNNHVHILEFDPPPESLTTSQNQTFKRKLEDDSTSQRKKSLKVEQVSSSVKEKVEKVIRDMWDEIDKGELYVFTAKGVKSSDKIASFDMDGTLIKTKSGKVHPVDINDWQIAFPSVPQKLKEFLEKDYKIVLFSNQAPIGNGRVKIEDFKKKIESIVQKLNVPVQAYIATGKGIYRKPRIGMWMTLTEKKNDGVKVDMNQSFYCGDAAGRVANWAPGKKKDHSLADKLFAENLELKFYTPEQFFLGHSIANVLMSKPEFHPKEVTVEPFNNKLISKDKEILILVGFPGSGKSYLAKQIETKSNHKYATVCRDILGSWQKCAAEATKLLQQGKSVIVDSTNPDVESRSRWTSLAKQNKVDCRCAKMATSKAHAQHNNKFRELMKINHVPVNDIVFHTYKNKFTEPSPNEGFKEVIEVKFNPCFESEEAENLYRMHLLEK</sequence>
<dbReference type="RefSeq" id="XP_028043022.1">
    <property type="nucleotide sequence ID" value="XM_028187221.1"/>
</dbReference>
<accession>A0A6J2KPX8</accession>
<evidence type="ECO:0000256" key="2">
    <source>
        <dbReference type="ARBA" id="ARBA00022763"/>
    </source>
</evidence>
<dbReference type="GO" id="GO:0046404">
    <property type="term" value="F:ATP-dependent polydeoxyribonucleotide 5'-hydroxyl-kinase activity"/>
    <property type="evidence" value="ECO:0007669"/>
    <property type="project" value="TreeGrafter"/>
</dbReference>
<dbReference type="PANTHER" id="PTHR12083">
    <property type="entry name" value="BIFUNCTIONAL POLYNUCLEOTIDE PHOSPHATASE/KINASE"/>
    <property type="match status" value="1"/>
</dbReference>
<dbReference type="AlphaFoldDB" id="A0A6J2KPX8"/>
<dbReference type="GO" id="GO:0003690">
    <property type="term" value="F:double-stranded DNA binding"/>
    <property type="evidence" value="ECO:0007669"/>
    <property type="project" value="TreeGrafter"/>
</dbReference>
<dbReference type="InterPro" id="IPR008984">
    <property type="entry name" value="SMAD_FHA_dom_sf"/>
</dbReference>
<dbReference type="Proteomes" id="UP000504629">
    <property type="component" value="Unplaced"/>
</dbReference>
<dbReference type="Gene3D" id="2.60.200.20">
    <property type="match status" value="1"/>
</dbReference>
<keyword evidence="5" id="KW-0539">Nucleus</keyword>
<dbReference type="Pfam" id="PF13671">
    <property type="entry name" value="AAA_33"/>
    <property type="match status" value="1"/>
</dbReference>
<evidence type="ECO:0000313" key="8">
    <source>
        <dbReference type="Proteomes" id="UP000504629"/>
    </source>
</evidence>
<dbReference type="PANTHER" id="PTHR12083:SF9">
    <property type="entry name" value="BIFUNCTIONAL POLYNUCLEOTIDE PHOSPHATASE_KINASE"/>
    <property type="match status" value="1"/>
</dbReference>
<dbReference type="OrthoDB" id="19045at2759"/>
<evidence type="ECO:0000256" key="3">
    <source>
        <dbReference type="ARBA" id="ARBA00022801"/>
    </source>
</evidence>
<keyword evidence="8" id="KW-1185">Reference proteome</keyword>
<protein>
    <submittedName>
        <fullName evidence="9">Uncharacterized protein F21D5.5</fullName>
    </submittedName>
</protein>
<evidence type="ECO:0000256" key="5">
    <source>
        <dbReference type="ARBA" id="ARBA00023242"/>
    </source>
</evidence>
<dbReference type="InterPro" id="IPR041388">
    <property type="entry name" value="FHA_2"/>
</dbReference>
<dbReference type="SUPFAM" id="SSF56784">
    <property type="entry name" value="HAD-like"/>
    <property type="match status" value="1"/>
</dbReference>
<dbReference type="GO" id="GO:0006281">
    <property type="term" value="P:DNA repair"/>
    <property type="evidence" value="ECO:0007669"/>
    <property type="project" value="UniProtKB-KW"/>
</dbReference>
<dbReference type="NCBIfam" id="TIGR01662">
    <property type="entry name" value="HAD-SF-IIIA"/>
    <property type="match status" value="1"/>
</dbReference>
<reference evidence="9" key="1">
    <citation type="submission" date="2025-08" db="UniProtKB">
        <authorList>
            <consortium name="RefSeq"/>
        </authorList>
    </citation>
    <scope>IDENTIFICATION</scope>
    <source>
        <tissue evidence="9">Silk gland</tissue>
    </source>
</reference>
<dbReference type="InterPro" id="IPR013954">
    <property type="entry name" value="PNK3P"/>
</dbReference>
<dbReference type="InterPro" id="IPR023214">
    <property type="entry name" value="HAD_sf"/>
</dbReference>
<evidence type="ECO:0000313" key="9">
    <source>
        <dbReference type="RefSeq" id="XP_028043022.1"/>
    </source>
</evidence>
<comment type="subcellular location">
    <subcellularLocation>
        <location evidence="1">Nucleus</location>
    </subcellularLocation>
</comment>
<dbReference type="InterPro" id="IPR006551">
    <property type="entry name" value="Polynucleotide_phosphatase"/>
</dbReference>
<feature type="domain" description="PNK FHA" evidence="7">
    <location>
        <begin position="5"/>
        <end position="75"/>
    </location>
</feature>
<gene>
    <name evidence="9" type="primary">LOC114252651</name>
</gene>
<dbReference type="GO" id="GO:0005634">
    <property type="term" value="C:nucleus"/>
    <property type="evidence" value="ECO:0007669"/>
    <property type="project" value="UniProtKB-SubCell"/>
</dbReference>
<proteinExistence type="predicted"/>
<dbReference type="Gene3D" id="3.40.50.1000">
    <property type="entry name" value="HAD superfamily/HAD-like"/>
    <property type="match status" value="1"/>
</dbReference>
<dbReference type="SUPFAM" id="SSF52540">
    <property type="entry name" value="P-loop containing nucleoside triphosphate hydrolases"/>
    <property type="match status" value="1"/>
</dbReference>
<keyword evidence="2" id="KW-0227">DNA damage</keyword>
<dbReference type="FunFam" id="3.40.50.1000:FF:000078">
    <property type="entry name" value="Bifunctional polynucleotide phosphatase/kinase"/>
    <property type="match status" value="1"/>
</dbReference>
<dbReference type="GeneID" id="114252651"/>
<dbReference type="Gene3D" id="3.40.50.300">
    <property type="entry name" value="P-loop containing nucleotide triphosphate hydrolases"/>
    <property type="match status" value="1"/>
</dbReference>
<dbReference type="CDD" id="cd01625">
    <property type="entry name" value="HAD_PNP"/>
    <property type="match status" value="1"/>
</dbReference>
<dbReference type="KEGG" id="bman:114252651"/>
<dbReference type="Pfam" id="PF08645">
    <property type="entry name" value="PNK3P"/>
    <property type="match status" value="1"/>
</dbReference>